<evidence type="ECO:0000256" key="2">
    <source>
        <dbReference type="SAM" id="MobiDB-lite"/>
    </source>
</evidence>
<feature type="signal peptide" evidence="3">
    <location>
        <begin position="1"/>
        <end position="22"/>
    </location>
</feature>
<gene>
    <name evidence="4" type="ORF">OMP40_07295</name>
</gene>
<evidence type="ECO:0000256" key="1">
    <source>
        <dbReference type="ARBA" id="ARBA00006987"/>
    </source>
</evidence>
<dbReference type="InterPro" id="IPR005064">
    <property type="entry name" value="BUG"/>
</dbReference>
<feature type="compositionally biased region" description="Low complexity" evidence="2">
    <location>
        <begin position="31"/>
        <end position="60"/>
    </location>
</feature>
<dbReference type="EMBL" id="JAPDIA010000003">
    <property type="protein sequence ID" value="MDG0809201.1"/>
    <property type="molecule type" value="Genomic_DNA"/>
</dbReference>
<comment type="caution">
    <text evidence="4">The sequence shown here is derived from an EMBL/GenBank/DDBJ whole genome shotgun (WGS) entry which is preliminary data.</text>
</comment>
<dbReference type="Gene3D" id="3.40.190.150">
    <property type="entry name" value="Bordetella uptake gene, domain 1"/>
    <property type="match status" value="1"/>
</dbReference>
<feature type="region of interest" description="Disordered" evidence="2">
    <location>
        <begin position="31"/>
        <end position="61"/>
    </location>
</feature>
<accession>A0A9X4QRM5</accession>
<dbReference type="Proteomes" id="UP001153404">
    <property type="component" value="Unassembled WGS sequence"/>
</dbReference>
<dbReference type="SUPFAM" id="SSF53850">
    <property type="entry name" value="Periplasmic binding protein-like II"/>
    <property type="match status" value="1"/>
</dbReference>
<name>A0A9X4QRM5_9BACL</name>
<dbReference type="Pfam" id="PF03401">
    <property type="entry name" value="TctC"/>
    <property type="match status" value="1"/>
</dbReference>
<feature type="chain" id="PRO_5040831329" evidence="3">
    <location>
        <begin position="23"/>
        <end position="354"/>
    </location>
</feature>
<evidence type="ECO:0000313" key="5">
    <source>
        <dbReference type="Proteomes" id="UP001153404"/>
    </source>
</evidence>
<dbReference type="PANTHER" id="PTHR42928:SF5">
    <property type="entry name" value="BLR1237 PROTEIN"/>
    <property type="match status" value="1"/>
</dbReference>
<proteinExistence type="inferred from homology"/>
<reference evidence="4" key="1">
    <citation type="submission" date="2022-10" db="EMBL/GenBank/DDBJ databases">
        <title>Comparative genomic analysis of Cohnella hashimotonis sp. nov., isolated from the International Space Station.</title>
        <authorList>
            <person name="Simpson A."/>
            <person name="Venkateswaran K."/>
        </authorList>
    </citation>
    <scope>NUCLEOTIDE SEQUENCE</scope>
    <source>
        <strain evidence="4">DSM 28161</strain>
    </source>
</reference>
<dbReference type="AlphaFoldDB" id="A0A9X4QRM5"/>
<evidence type="ECO:0000313" key="4">
    <source>
        <dbReference type="EMBL" id="MDG0809201.1"/>
    </source>
</evidence>
<comment type="similarity">
    <text evidence="1">Belongs to the UPF0065 (bug) family.</text>
</comment>
<protein>
    <submittedName>
        <fullName evidence="4">Tripartite tricarboxylate transporter substrate binding protein</fullName>
    </submittedName>
</protein>
<dbReference type="Gene3D" id="3.40.190.10">
    <property type="entry name" value="Periplasmic binding protein-like II"/>
    <property type="match status" value="1"/>
</dbReference>
<dbReference type="PANTHER" id="PTHR42928">
    <property type="entry name" value="TRICARBOXYLATE-BINDING PROTEIN"/>
    <property type="match status" value="1"/>
</dbReference>
<dbReference type="InterPro" id="IPR042100">
    <property type="entry name" value="Bug_dom1"/>
</dbReference>
<dbReference type="RefSeq" id="WP_277530360.1">
    <property type="nucleotide sequence ID" value="NZ_JAPDIA010000003.1"/>
</dbReference>
<keyword evidence="5" id="KW-1185">Reference proteome</keyword>
<evidence type="ECO:0000256" key="3">
    <source>
        <dbReference type="SAM" id="SignalP"/>
    </source>
</evidence>
<dbReference type="PROSITE" id="PS51257">
    <property type="entry name" value="PROKAR_LIPOPROTEIN"/>
    <property type="match status" value="1"/>
</dbReference>
<sequence>MKKKFRFAALGAALLLTTVLGACGNNNNNASGGASSEAAPSSSAPASASASASGSASSGGTDYPTKTIQIYVPFSAGGASDLAVRALQPKLESVLGQKVEVIDKPGGAGALSMNEVLKAKPDGYTVGFVTVGPGIITPLSSDVGYTTADFDAVGGFMDNPYALAVSASSSYKTLQELVDAIKAKPNTIKIGTTGPSSPSFIGLEQFAKTQDLKFQLVPFNGGVDAVNALLGGNVDAIVNVDSEILSYVKDNKFRPLAIVTKKRSAILPDVQTSDEQNLGGLTFAPPPGGLFVPKGTPADVVAKLEDALKQATADADVKKSFDNIFIEPIFTSAADFRKAYDDALGYYQENLKKS</sequence>
<organism evidence="4 5">
    <name type="scientific">Cohnella rhizosphaerae</name>
    <dbReference type="NCBI Taxonomy" id="1457232"/>
    <lineage>
        <taxon>Bacteria</taxon>
        <taxon>Bacillati</taxon>
        <taxon>Bacillota</taxon>
        <taxon>Bacilli</taxon>
        <taxon>Bacillales</taxon>
        <taxon>Paenibacillaceae</taxon>
        <taxon>Cohnella</taxon>
    </lineage>
</organism>
<keyword evidence="3" id="KW-0732">Signal</keyword>
<dbReference type="PIRSF" id="PIRSF017082">
    <property type="entry name" value="YflP"/>
    <property type="match status" value="1"/>
</dbReference>
<dbReference type="CDD" id="cd07012">
    <property type="entry name" value="PBP2_Bug_TTT"/>
    <property type="match status" value="1"/>
</dbReference>